<evidence type="ECO:0000256" key="1">
    <source>
        <dbReference type="SAM" id="Phobius"/>
    </source>
</evidence>
<feature type="transmembrane region" description="Helical" evidence="1">
    <location>
        <begin position="30"/>
        <end position="47"/>
    </location>
</feature>
<keyword evidence="1" id="KW-0812">Transmembrane</keyword>
<evidence type="ECO:0008006" key="4">
    <source>
        <dbReference type="Google" id="ProtNLM"/>
    </source>
</evidence>
<evidence type="ECO:0000313" key="2">
    <source>
        <dbReference type="EMBL" id="GHH72824.1"/>
    </source>
</evidence>
<proteinExistence type="predicted"/>
<feature type="transmembrane region" description="Helical" evidence="1">
    <location>
        <begin position="81"/>
        <end position="104"/>
    </location>
</feature>
<dbReference type="RefSeq" id="WP_190211877.1">
    <property type="nucleotide sequence ID" value="NZ_BNBO01000018.1"/>
</dbReference>
<keyword evidence="1" id="KW-1133">Transmembrane helix</keyword>
<accession>A0A919FVP5</accession>
<keyword evidence="3" id="KW-1185">Reference proteome</keyword>
<gene>
    <name evidence="2" type="ORF">GCM10018781_36170</name>
</gene>
<feature type="transmembrane region" description="Helical" evidence="1">
    <location>
        <begin position="282"/>
        <end position="303"/>
    </location>
</feature>
<dbReference type="AlphaFoldDB" id="A0A919FVP5"/>
<reference evidence="2" key="2">
    <citation type="submission" date="2020-09" db="EMBL/GenBank/DDBJ databases">
        <authorList>
            <person name="Sun Q."/>
            <person name="Ohkuma M."/>
        </authorList>
    </citation>
    <scope>NUCLEOTIDE SEQUENCE</scope>
    <source>
        <strain evidence="2">JCM 4646</strain>
    </source>
</reference>
<feature type="transmembrane region" description="Helical" evidence="1">
    <location>
        <begin position="203"/>
        <end position="221"/>
    </location>
</feature>
<evidence type="ECO:0000313" key="3">
    <source>
        <dbReference type="Proteomes" id="UP000617734"/>
    </source>
</evidence>
<protein>
    <recommendedName>
        <fullName evidence="4">Cytochrome C biogenesis protein transmembrane domain-containing protein</fullName>
    </recommendedName>
</protein>
<name>A0A919FVP5_9ACTN</name>
<sequence length="325" mass="34032">MSDLKRAPEPVTEAPRTSLFVSGSFPRRRGLLVLLSAAFALFLSYAWSSKLVDTEIGVNTANALLGHDAHKTPIAGVASGVLFAFVTGLAGSFTACNIAVFGAVGPMVGRAGSRREKLLQTARPLAWMAAGMIPVSAAYGALVGFVGTRMPQFSTATAAPGTISARSAQSMIAFGLIGLAMIVLGLAAAGVVKDPLGPLSRRFPNAPMVVLGALVGGFLIGRPYPLFRDLFRHAATTHNPLYGAAAFTLQSLGNILVMSVLVVALTYGLGGRLQRWLSASPGRVAAVTAAAFLVAGVFTLVYWDVRILGRLGYIWWPTAPWNAPH</sequence>
<feature type="transmembrane region" description="Helical" evidence="1">
    <location>
        <begin position="125"/>
        <end position="148"/>
    </location>
</feature>
<feature type="transmembrane region" description="Helical" evidence="1">
    <location>
        <begin position="241"/>
        <end position="270"/>
    </location>
</feature>
<keyword evidence="1" id="KW-0472">Membrane</keyword>
<dbReference type="GeneID" id="95354031"/>
<feature type="transmembrane region" description="Helical" evidence="1">
    <location>
        <begin position="168"/>
        <end position="191"/>
    </location>
</feature>
<comment type="caution">
    <text evidence="2">The sequence shown here is derived from an EMBL/GenBank/DDBJ whole genome shotgun (WGS) entry which is preliminary data.</text>
</comment>
<dbReference type="Proteomes" id="UP000617734">
    <property type="component" value="Unassembled WGS sequence"/>
</dbReference>
<organism evidence="2 3">
    <name type="scientific">Kitasatospora indigofera</name>
    <dbReference type="NCBI Taxonomy" id="67307"/>
    <lineage>
        <taxon>Bacteria</taxon>
        <taxon>Bacillati</taxon>
        <taxon>Actinomycetota</taxon>
        <taxon>Actinomycetes</taxon>
        <taxon>Kitasatosporales</taxon>
        <taxon>Streptomycetaceae</taxon>
        <taxon>Kitasatospora</taxon>
    </lineage>
</organism>
<reference evidence="2" key="1">
    <citation type="journal article" date="2014" name="Int. J. Syst. Evol. Microbiol.">
        <title>Complete genome sequence of Corynebacterium casei LMG S-19264T (=DSM 44701T), isolated from a smear-ripened cheese.</title>
        <authorList>
            <consortium name="US DOE Joint Genome Institute (JGI-PGF)"/>
            <person name="Walter F."/>
            <person name="Albersmeier A."/>
            <person name="Kalinowski J."/>
            <person name="Ruckert C."/>
        </authorList>
    </citation>
    <scope>NUCLEOTIDE SEQUENCE</scope>
    <source>
        <strain evidence="2">JCM 4646</strain>
    </source>
</reference>
<dbReference type="EMBL" id="BNBO01000018">
    <property type="protein sequence ID" value="GHH72824.1"/>
    <property type="molecule type" value="Genomic_DNA"/>
</dbReference>